<evidence type="ECO:0000256" key="1">
    <source>
        <dbReference type="SAM" id="Phobius"/>
    </source>
</evidence>
<keyword evidence="1" id="KW-0812">Transmembrane</keyword>
<dbReference type="Proteomes" id="UP000469346">
    <property type="component" value="Unassembled WGS sequence"/>
</dbReference>
<dbReference type="Gene3D" id="1.10.10.1320">
    <property type="entry name" value="Anti-sigma factor, zinc-finger domain"/>
    <property type="match status" value="1"/>
</dbReference>
<evidence type="ECO:0000313" key="3">
    <source>
        <dbReference type="EMBL" id="NDY42408.1"/>
    </source>
</evidence>
<dbReference type="InterPro" id="IPR041916">
    <property type="entry name" value="Anti_sigma_zinc_sf"/>
</dbReference>
<feature type="transmembrane region" description="Helical" evidence="1">
    <location>
        <begin position="95"/>
        <end position="115"/>
    </location>
</feature>
<feature type="domain" description="Fervidolysin-like N-terminal prodomain" evidence="2">
    <location>
        <begin position="137"/>
        <end position="197"/>
    </location>
</feature>
<keyword evidence="1" id="KW-0472">Membrane</keyword>
<comment type="caution">
    <text evidence="3">The sequence shown here is derived from an EMBL/GenBank/DDBJ whole genome shotgun (WGS) entry which is preliminary data.</text>
</comment>
<accession>A0A6N9TMX4</accession>
<gene>
    <name evidence="3" type="ORF">G3N55_06075</name>
</gene>
<sequence length="201" mass="21972">MTSERERLRGLLPLYLNGSLPEGDRAAVEAALERDPGLQAELQECREIAAAFEEMERCVPCPSEAVYGRILQGVRETVPGPSPSWRRWTAPLRDLRLAWGLAAVQAAAILLLLVAPPGSGLRTLTAPRPTAERAVAVNVVFRPDAREQDIRALLVRVGATIVDGPSPEGLYVIRVPPGARPEALLERLRRSGVVRFARQAY</sequence>
<proteinExistence type="predicted"/>
<keyword evidence="1" id="KW-1133">Transmembrane helix</keyword>
<dbReference type="AlphaFoldDB" id="A0A6N9TMX4"/>
<protein>
    <recommendedName>
        <fullName evidence="2">Fervidolysin-like N-terminal prodomain domain-containing protein</fullName>
    </recommendedName>
</protein>
<dbReference type="EMBL" id="JAAGRR010000054">
    <property type="protein sequence ID" value="NDY42408.1"/>
    <property type="molecule type" value="Genomic_DNA"/>
</dbReference>
<name>A0A6N9TMX4_DISTH</name>
<evidence type="ECO:0000313" key="4">
    <source>
        <dbReference type="Proteomes" id="UP000469346"/>
    </source>
</evidence>
<reference evidence="3 4" key="1">
    <citation type="submission" date="2020-02" db="EMBL/GenBank/DDBJ databases">
        <title>Comparative genomics of sulfur disproportionating microorganisms.</title>
        <authorList>
            <person name="Ward L.M."/>
            <person name="Bertran E."/>
            <person name="Johnston D.T."/>
        </authorList>
    </citation>
    <scope>NUCLEOTIDE SEQUENCE [LARGE SCALE GENOMIC DNA]</scope>
    <source>
        <strain evidence="3 4">DSM 100025</strain>
    </source>
</reference>
<organism evidence="3 4">
    <name type="scientific">Dissulfurirhabdus thermomarina</name>
    <dbReference type="NCBI Taxonomy" id="1765737"/>
    <lineage>
        <taxon>Bacteria</taxon>
        <taxon>Deltaproteobacteria</taxon>
        <taxon>Dissulfurirhabdaceae</taxon>
        <taxon>Dissulfurirhabdus</taxon>
    </lineage>
</organism>
<dbReference type="Pfam" id="PF22148">
    <property type="entry name" value="Fervidolysin_NPro-like"/>
    <property type="match status" value="1"/>
</dbReference>
<keyword evidence="4" id="KW-1185">Reference proteome</keyword>
<dbReference type="RefSeq" id="WP_163298548.1">
    <property type="nucleotide sequence ID" value="NZ_JAAGRR010000054.1"/>
</dbReference>
<evidence type="ECO:0000259" key="2">
    <source>
        <dbReference type="Pfam" id="PF22148"/>
    </source>
</evidence>
<dbReference type="InterPro" id="IPR054399">
    <property type="entry name" value="Fervidolysin-like_N_prodom"/>
</dbReference>